<dbReference type="SUPFAM" id="SSF57850">
    <property type="entry name" value="RING/U-box"/>
    <property type="match status" value="1"/>
</dbReference>
<organism evidence="1">
    <name type="scientific">marine sediment metagenome</name>
    <dbReference type="NCBI Taxonomy" id="412755"/>
    <lineage>
        <taxon>unclassified sequences</taxon>
        <taxon>metagenomes</taxon>
        <taxon>ecological metagenomes</taxon>
    </lineage>
</organism>
<comment type="caution">
    <text evidence="1">The sequence shown here is derived from an EMBL/GenBank/DDBJ whole genome shotgun (WGS) entry which is preliminary data.</text>
</comment>
<dbReference type="EMBL" id="BARS01020343">
    <property type="protein sequence ID" value="GAG06177.1"/>
    <property type="molecule type" value="Genomic_DNA"/>
</dbReference>
<feature type="non-terminal residue" evidence="1">
    <location>
        <position position="1"/>
    </location>
</feature>
<accession>X0V468</accession>
<dbReference type="AlphaFoldDB" id="X0V468"/>
<name>X0V468_9ZZZZ</name>
<evidence type="ECO:0000313" key="1">
    <source>
        <dbReference type="EMBL" id="GAG06177.1"/>
    </source>
</evidence>
<gene>
    <name evidence="1" type="ORF">S01H1_32817</name>
</gene>
<reference evidence="1" key="1">
    <citation type="journal article" date="2014" name="Front. Microbiol.">
        <title>High frequency of phylogenetically diverse reductive dehalogenase-homologous genes in deep subseafloor sedimentary metagenomes.</title>
        <authorList>
            <person name="Kawai M."/>
            <person name="Futagami T."/>
            <person name="Toyoda A."/>
            <person name="Takaki Y."/>
            <person name="Nishi S."/>
            <person name="Hori S."/>
            <person name="Arai W."/>
            <person name="Tsubouchi T."/>
            <person name="Morono Y."/>
            <person name="Uchiyama I."/>
            <person name="Ito T."/>
            <person name="Fujiyama A."/>
            <person name="Inagaki F."/>
            <person name="Takami H."/>
        </authorList>
    </citation>
    <scope>NUCLEOTIDE SEQUENCE</scope>
    <source>
        <strain evidence="1">Expedition CK06-06</strain>
    </source>
</reference>
<sequence>NLVFEGKYIVLLNLCELLLTELRITNDQGVLDELKQFIGQLLEIAEKSHSYWLLCETYLLQAKLSLLTFNIKKAQRFLTQAHQIAERFDLTQLTAKIANEKDDILKKLDLWEKLEEEDAPMSDRMELARLDEKIVKIIQKRPILTVQVSEEKVVISKERKICLVCRGEVLRFTYICECGAIYCDNCARALTNLENICWVCDVPIDYSKPVKQIEEEPREINFDKKYK</sequence>
<proteinExistence type="predicted"/>
<protein>
    <submittedName>
        <fullName evidence="1">Uncharacterized protein</fullName>
    </submittedName>
</protein>